<keyword evidence="6 13" id="KW-0732">Signal</keyword>
<keyword evidence="5 11" id="KW-0812">Transmembrane</keyword>
<evidence type="ECO:0000256" key="8">
    <source>
        <dbReference type="ARBA" id="ARBA00023136"/>
    </source>
</evidence>
<evidence type="ECO:0008006" key="18">
    <source>
        <dbReference type="Google" id="ProtNLM"/>
    </source>
</evidence>
<feature type="domain" description="TonB-dependent receptor-like beta-barrel" evidence="14">
    <location>
        <begin position="337"/>
        <end position="667"/>
    </location>
</feature>
<proteinExistence type="inferred from homology"/>
<dbReference type="InterPro" id="IPR036942">
    <property type="entry name" value="Beta-barrel_TonB_sf"/>
</dbReference>
<dbReference type="GO" id="GO:0044718">
    <property type="term" value="P:siderophore transmembrane transport"/>
    <property type="evidence" value="ECO:0007669"/>
    <property type="project" value="TreeGrafter"/>
</dbReference>
<dbReference type="Gene3D" id="2.40.170.20">
    <property type="entry name" value="TonB-dependent receptor, beta-barrel domain"/>
    <property type="match status" value="1"/>
</dbReference>
<keyword evidence="3 11" id="KW-0813">Transport</keyword>
<evidence type="ECO:0000256" key="12">
    <source>
        <dbReference type="RuleBase" id="RU003357"/>
    </source>
</evidence>
<evidence type="ECO:0000256" key="4">
    <source>
        <dbReference type="ARBA" id="ARBA00022452"/>
    </source>
</evidence>
<evidence type="ECO:0000259" key="15">
    <source>
        <dbReference type="Pfam" id="PF07715"/>
    </source>
</evidence>
<evidence type="ECO:0000256" key="11">
    <source>
        <dbReference type="PROSITE-ProRule" id="PRU01360"/>
    </source>
</evidence>
<sequence>MHGDTRFFRSLLIPILATLGLPMAAAAPPKVQTDSHLGVVEGDRTAKADLMSVIDDVSTLATKTRMNADYVPGILSVLDGDELVALGVSRVWDALEMVPGVQIDRNNNGGLLVAIRGFRHGNGNVKLLLNSAPMNNAFAGYSNILFIPVEQVDSIEVIRGPGSALHGEHAFAGVINVVTRKDENRLYLRAGSGNSLGAGMVASMADPHRNWRISLNAAGWDTQGSEPMAGTDRLYEIGAGALSQAPGRINSAEDERMLVLSLDGERLSLLAQYSLSRGGTFFGALNVLPEHNEGANAAYAEQSLVQVSRTFDPMETLGAELKLTWSQSVTDWAEQVIPPGVPYPWGSEIIYPDGVHMEDYIRVSRQEAELSLDWDGWSGHDWQLYLSAAKVRIEDAWWSFNGDLDTGHPLATSRRYSGERNFIDEDARRSIRSIAVQDRFHLFGPLELTLGLRHDSYSDVGDNLSPRLAAVWALSGEHLLKAQYAEAFFPPTLYQVYGLASGAVHGDFVVEPETVATSEFGYIFRRGTRVGRVTLYHSQVKNLIVIENSSYINRGRARLQGIETEWEQRLSPSWKLVANLSYTETLDKEIGGPLAGAVDWLGNLSLLYRPGPNWLVTGHWRYVGDRHRSADDPRTEPLRGYQDLSLTLNWFDAGFPGLTLRAGVDNLLAQRIESPAAAHTYADDYPLRDERTWWVQLSYQWP</sequence>
<keyword evidence="4 11" id="KW-1134">Transmembrane beta strand</keyword>
<evidence type="ECO:0000256" key="5">
    <source>
        <dbReference type="ARBA" id="ARBA00022692"/>
    </source>
</evidence>
<dbReference type="STRING" id="1249627.D779_1936"/>
<dbReference type="PANTHER" id="PTHR30069:SF29">
    <property type="entry name" value="HEMOGLOBIN AND HEMOGLOBIN-HAPTOGLOBIN-BINDING PROTEIN 1-RELATED"/>
    <property type="match status" value="1"/>
</dbReference>
<evidence type="ECO:0000256" key="1">
    <source>
        <dbReference type="ARBA" id="ARBA00004571"/>
    </source>
</evidence>
<dbReference type="InterPro" id="IPR012910">
    <property type="entry name" value="Plug_dom"/>
</dbReference>
<keyword evidence="10 11" id="KW-0998">Cell outer membrane</keyword>
<keyword evidence="7 12" id="KW-0798">TonB box</keyword>
<dbReference type="AlphaFoldDB" id="W9VG08"/>
<evidence type="ECO:0000256" key="7">
    <source>
        <dbReference type="ARBA" id="ARBA00023077"/>
    </source>
</evidence>
<evidence type="ECO:0000256" key="10">
    <source>
        <dbReference type="ARBA" id="ARBA00023237"/>
    </source>
</evidence>
<feature type="signal peptide" evidence="13">
    <location>
        <begin position="1"/>
        <end position="26"/>
    </location>
</feature>
<dbReference type="GO" id="GO:0009279">
    <property type="term" value="C:cell outer membrane"/>
    <property type="evidence" value="ECO:0007669"/>
    <property type="project" value="UniProtKB-SubCell"/>
</dbReference>
<evidence type="ECO:0000256" key="2">
    <source>
        <dbReference type="ARBA" id="ARBA00008143"/>
    </source>
</evidence>
<keyword evidence="9" id="KW-0675">Receptor</keyword>
<reference evidence="16 17" key="1">
    <citation type="submission" date="2012-11" db="EMBL/GenBank/DDBJ databases">
        <title>Genome assembly of Thiorhodococcus sp. AK35.</title>
        <authorList>
            <person name="Nupur N."/>
            <person name="Khatri I."/>
            <person name="Subramanian S."/>
            <person name="Pinnaka A."/>
        </authorList>
    </citation>
    <scope>NUCLEOTIDE SEQUENCE [LARGE SCALE GENOMIC DNA]</scope>
    <source>
        <strain evidence="16 17">AK35</strain>
    </source>
</reference>
<evidence type="ECO:0000256" key="6">
    <source>
        <dbReference type="ARBA" id="ARBA00022729"/>
    </source>
</evidence>
<protein>
    <recommendedName>
        <fullName evidence="18">TonB-dependent receptor</fullName>
    </recommendedName>
</protein>
<dbReference type="PROSITE" id="PS52016">
    <property type="entry name" value="TONB_DEPENDENT_REC_3"/>
    <property type="match status" value="1"/>
</dbReference>
<evidence type="ECO:0000256" key="3">
    <source>
        <dbReference type="ARBA" id="ARBA00022448"/>
    </source>
</evidence>
<keyword evidence="8 11" id="KW-0472">Membrane</keyword>
<evidence type="ECO:0000313" key="17">
    <source>
        <dbReference type="Proteomes" id="UP000019460"/>
    </source>
</evidence>
<dbReference type="CDD" id="cd01347">
    <property type="entry name" value="ligand_gated_channel"/>
    <property type="match status" value="1"/>
</dbReference>
<accession>W9VG08</accession>
<evidence type="ECO:0000256" key="9">
    <source>
        <dbReference type="ARBA" id="ARBA00023170"/>
    </source>
</evidence>
<dbReference type="Pfam" id="PF00593">
    <property type="entry name" value="TonB_dep_Rec_b-barrel"/>
    <property type="match status" value="1"/>
</dbReference>
<dbReference type="Gene3D" id="2.170.130.10">
    <property type="entry name" value="TonB-dependent receptor, plug domain"/>
    <property type="match status" value="1"/>
</dbReference>
<dbReference type="PANTHER" id="PTHR30069">
    <property type="entry name" value="TONB-DEPENDENT OUTER MEMBRANE RECEPTOR"/>
    <property type="match status" value="1"/>
</dbReference>
<feature type="chain" id="PRO_5004930413" description="TonB-dependent receptor" evidence="13">
    <location>
        <begin position="27"/>
        <end position="702"/>
    </location>
</feature>
<dbReference type="SUPFAM" id="SSF56935">
    <property type="entry name" value="Porins"/>
    <property type="match status" value="1"/>
</dbReference>
<evidence type="ECO:0000313" key="16">
    <source>
        <dbReference type="EMBL" id="EXJ14972.1"/>
    </source>
</evidence>
<dbReference type="eggNOG" id="COG4771">
    <property type="taxonomic scope" value="Bacteria"/>
</dbReference>
<dbReference type="InterPro" id="IPR037066">
    <property type="entry name" value="Plug_dom_sf"/>
</dbReference>
<evidence type="ECO:0000259" key="14">
    <source>
        <dbReference type="Pfam" id="PF00593"/>
    </source>
</evidence>
<feature type="domain" description="TonB-dependent receptor plug" evidence="15">
    <location>
        <begin position="71"/>
        <end position="174"/>
    </location>
</feature>
<dbReference type="InterPro" id="IPR039426">
    <property type="entry name" value="TonB-dep_rcpt-like"/>
</dbReference>
<dbReference type="GO" id="GO:0015344">
    <property type="term" value="F:siderophore uptake transmembrane transporter activity"/>
    <property type="evidence" value="ECO:0007669"/>
    <property type="project" value="TreeGrafter"/>
</dbReference>
<organism evidence="16 17">
    <name type="scientific">Imhoffiella purpurea</name>
    <dbReference type="NCBI Taxonomy" id="1249627"/>
    <lineage>
        <taxon>Bacteria</taxon>
        <taxon>Pseudomonadati</taxon>
        <taxon>Pseudomonadota</taxon>
        <taxon>Gammaproteobacteria</taxon>
        <taxon>Chromatiales</taxon>
        <taxon>Chromatiaceae</taxon>
        <taxon>Imhoffiella</taxon>
    </lineage>
</organism>
<comment type="similarity">
    <text evidence="2">Belongs to the TonB-dependent receptor family. Hemoglobin/haptoglobin binding protein subfamily.</text>
</comment>
<name>W9VG08_9GAMM</name>
<dbReference type="EMBL" id="AONC01000031">
    <property type="protein sequence ID" value="EXJ14972.1"/>
    <property type="molecule type" value="Genomic_DNA"/>
</dbReference>
<dbReference type="Pfam" id="PF07715">
    <property type="entry name" value="Plug"/>
    <property type="match status" value="1"/>
</dbReference>
<gene>
    <name evidence="16" type="ORF">D779_1936</name>
</gene>
<comment type="caution">
    <text evidence="16">The sequence shown here is derived from an EMBL/GenBank/DDBJ whole genome shotgun (WGS) entry which is preliminary data.</text>
</comment>
<comment type="subcellular location">
    <subcellularLocation>
        <location evidence="1 11">Cell outer membrane</location>
        <topology evidence="1 11">Multi-pass membrane protein</topology>
    </subcellularLocation>
</comment>
<dbReference type="InterPro" id="IPR000531">
    <property type="entry name" value="Beta-barrel_TonB"/>
</dbReference>
<evidence type="ECO:0000256" key="13">
    <source>
        <dbReference type="SAM" id="SignalP"/>
    </source>
</evidence>
<dbReference type="Proteomes" id="UP000019460">
    <property type="component" value="Unassembled WGS sequence"/>
</dbReference>
<keyword evidence="17" id="KW-1185">Reference proteome</keyword>